<feature type="compositionally biased region" description="Basic and acidic residues" evidence="1">
    <location>
        <begin position="139"/>
        <end position="166"/>
    </location>
</feature>
<gene>
    <name evidence="2" type="ORF">BCR41DRAFT_73430</name>
</gene>
<dbReference type="EMBL" id="MCFF01000002">
    <property type="protein sequence ID" value="ORZ28403.1"/>
    <property type="molecule type" value="Genomic_DNA"/>
</dbReference>
<protein>
    <submittedName>
        <fullName evidence="2">Uncharacterized protein</fullName>
    </submittedName>
</protein>
<dbReference type="InParanoid" id="A0A1Y2H3W7"/>
<evidence type="ECO:0000313" key="2">
    <source>
        <dbReference type="EMBL" id="ORZ28403.1"/>
    </source>
</evidence>
<name>A0A1Y2H3W7_9FUNG</name>
<dbReference type="GeneID" id="33572841"/>
<accession>A0A1Y2H3W7</accession>
<feature type="compositionally biased region" description="Low complexity" evidence="1">
    <location>
        <begin position="97"/>
        <end position="122"/>
    </location>
</feature>
<reference evidence="2 3" key="1">
    <citation type="submission" date="2016-07" db="EMBL/GenBank/DDBJ databases">
        <title>Pervasive Adenine N6-methylation of Active Genes in Fungi.</title>
        <authorList>
            <consortium name="DOE Joint Genome Institute"/>
            <person name="Mondo S.J."/>
            <person name="Dannebaum R.O."/>
            <person name="Kuo R.C."/>
            <person name="Labutti K."/>
            <person name="Haridas S."/>
            <person name="Kuo A."/>
            <person name="Salamov A."/>
            <person name="Ahrendt S.R."/>
            <person name="Lipzen A."/>
            <person name="Sullivan W."/>
            <person name="Andreopoulos W.B."/>
            <person name="Clum A."/>
            <person name="Lindquist E."/>
            <person name="Daum C."/>
            <person name="Ramamoorthy G.K."/>
            <person name="Gryganskyi A."/>
            <person name="Culley D."/>
            <person name="Magnuson J.K."/>
            <person name="James T.Y."/>
            <person name="O'Malley M.A."/>
            <person name="Stajich J.E."/>
            <person name="Spatafora J.W."/>
            <person name="Visel A."/>
            <person name="Grigoriev I.V."/>
        </authorList>
    </citation>
    <scope>NUCLEOTIDE SEQUENCE [LARGE SCALE GENOMIC DNA]</scope>
    <source>
        <strain evidence="2 3">NRRL 3116</strain>
    </source>
</reference>
<feature type="region of interest" description="Disordered" evidence="1">
    <location>
        <begin position="77"/>
        <end position="166"/>
    </location>
</feature>
<sequence length="184" mass="20225">MFMLSWIRSDAQASNASNAAVEVDASDVVTASATTHSDLSVEKHQDDWVFLPSNHNDLMESSVSDLDLLSASMTLYRPGPSTTSKGHPASARRTQAEAETISASTTETSTSERALTAATSTAMGVSETTPTVKKSKRQLKQERRQQQALEELERQPRYDPITAKKRDQEFKMAKLAKMSMRSKA</sequence>
<comment type="caution">
    <text evidence="2">The sequence shown here is derived from an EMBL/GenBank/DDBJ whole genome shotgun (WGS) entry which is preliminary data.</text>
</comment>
<keyword evidence="3" id="KW-1185">Reference proteome</keyword>
<organism evidence="2 3">
    <name type="scientific">Lobosporangium transversale</name>
    <dbReference type="NCBI Taxonomy" id="64571"/>
    <lineage>
        <taxon>Eukaryota</taxon>
        <taxon>Fungi</taxon>
        <taxon>Fungi incertae sedis</taxon>
        <taxon>Mucoromycota</taxon>
        <taxon>Mortierellomycotina</taxon>
        <taxon>Mortierellomycetes</taxon>
        <taxon>Mortierellales</taxon>
        <taxon>Mortierellaceae</taxon>
        <taxon>Lobosporangium</taxon>
    </lineage>
</organism>
<proteinExistence type="predicted"/>
<dbReference type="RefSeq" id="XP_021886088.1">
    <property type="nucleotide sequence ID" value="XM_022031000.1"/>
</dbReference>
<dbReference type="Proteomes" id="UP000193648">
    <property type="component" value="Unassembled WGS sequence"/>
</dbReference>
<dbReference type="AlphaFoldDB" id="A0A1Y2H3W7"/>
<evidence type="ECO:0000256" key="1">
    <source>
        <dbReference type="SAM" id="MobiDB-lite"/>
    </source>
</evidence>
<evidence type="ECO:0000313" key="3">
    <source>
        <dbReference type="Proteomes" id="UP000193648"/>
    </source>
</evidence>